<dbReference type="RefSeq" id="WP_153283704.1">
    <property type="nucleotide sequence ID" value="NZ_CP045644.1"/>
</dbReference>
<name>A0A5Q0M6L1_VARPD</name>
<dbReference type="Proteomes" id="UP000326780">
    <property type="component" value="Chromosome"/>
</dbReference>
<dbReference type="InterPro" id="IPR042100">
    <property type="entry name" value="Bug_dom1"/>
</dbReference>
<dbReference type="InterPro" id="IPR005064">
    <property type="entry name" value="BUG"/>
</dbReference>
<evidence type="ECO:0000256" key="1">
    <source>
        <dbReference type="ARBA" id="ARBA00006987"/>
    </source>
</evidence>
<dbReference type="Pfam" id="PF03401">
    <property type="entry name" value="TctC"/>
    <property type="match status" value="1"/>
</dbReference>
<proteinExistence type="inferred from homology"/>
<dbReference type="SUPFAM" id="SSF53850">
    <property type="entry name" value="Periplasmic binding protein-like II"/>
    <property type="match status" value="1"/>
</dbReference>
<dbReference type="CDD" id="cd13578">
    <property type="entry name" value="PBP2_Bug27"/>
    <property type="match status" value="1"/>
</dbReference>
<evidence type="ECO:0000313" key="3">
    <source>
        <dbReference type="EMBL" id="QFZ85086.1"/>
    </source>
</evidence>
<accession>A0A5Q0M6L1</accession>
<organism evidence="3 4">
    <name type="scientific">Variovorax paradoxus</name>
    <dbReference type="NCBI Taxonomy" id="34073"/>
    <lineage>
        <taxon>Bacteria</taxon>
        <taxon>Pseudomonadati</taxon>
        <taxon>Pseudomonadota</taxon>
        <taxon>Betaproteobacteria</taxon>
        <taxon>Burkholderiales</taxon>
        <taxon>Comamonadaceae</taxon>
        <taxon>Variovorax</taxon>
    </lineage>
</organism>
<keyword evidence="2" id="KW-0732">Signal</keyword>
<dbReference type="Gene3D" id="3.40.190.10">
    <property type="entry name" value="Periplasmic binding protein-like II"/>
    <property type="match status" value="1"/>
</dbReference>
<protein>
    <submittedName>
        <fullName evidence="3">Tripartite tricarboxylate transporter substrate binding protein</fullName>
    </submittedName>
</protein>
<evidence type="ECO:0000256" key="2">
    <source>
        <dbReference type="SAM" id="SignalP"/>
    </source>
</evidence>
<sequence>MSITFLRLALFALVAAVALPAQSQGWPSRPVRWVVGYPAGGGTDIIVRLLAEEMGKSLGQPVIVDNKPGANTMIAAEQVARAQPDGYTILVADNGTLVNNAALYKKLSYDPVADFAPVTMIGRFQFVLLANPATGIRTFADMKRLVVVDPSKFNYASGGVGSPFHIGMELLKQEQGLSINHVPYKGMAPAVQALLSGDVQLMIADIATALPYIKAGKLAALATATPKRTMQLPEVPTLAELGVPSFPGWQALVVPARTPDDVKAKLEAALKAAVASPAAVRLFQEKGVEAVLSTPAELRSYQQAEIGRWHKFIHDRGISLD</sequence>
<dbReference type="PANTHER" id="PTHR42928">
    <property type="entry name" value="TRICARBOXYLATE-BINDING PROTEIN"/>
    <property type="match status" value="1"/>
</dbReference>
<gene>
    <name evidence="3" type="ORF">GFK26_21155</name>
</gene>
<dbReference type="EMBL" id="CP045644">
    <property type="protein sequence ID" value="QFZ85086.1"/>
    <property type="molecule type" value="Genomic_DNA"/>
</dbReference>
<reference evidence="3 4" key="1">
    <citation type="submission" date="2019-10" db="EMBL/GenBank/DDBJ databases">
        <title>Complete genome sequence of Variovorax paradoxus 5C-2.</title>
        <authorList>
            <person name="Gogoleva N.E."/>
            <person name="Balkin A.S."/>
        </authorList>
    </citation>
    <scope>NUCLEOTIDE SEQUENCE [LARGE SCALE GENOMIC DNA]</scope>
    <source>
        <strain evidence="3 4">5C-2</strain>
    </source>
</reference>
<feature type="chain" id="PRO_5024953910" evidence="2">
    <location>
        <begin position="24"/>
        <end position="321"/>
    </location>
</feature>
<dbReference type="PANTHER" id="PTHR42928:SF5">
    <property type="entry name" value="BLR1237 PROTEIN"/>
    <property type="match status" value="1"/>
</dbReference>
<evidence type="ECO:0000313" key="4">
    <source>
        <dbReference type="Proteomes" id="UP000326780"/>
    </source>
</evidence>
<comment type="similarity">
    <text evidence="1">Belongs to the UPF0065 (bug) family.</text>
</comment>
<feature type="signal peptide" evidence="2">
    <location>
        <begin position="1"/>
        <end position="23"/>
    </location>
</feature>
<dbReference type="AlphaFoldDB" id="A0A5Q0M6L1"/>
<dbReference type="PIRSF" id="PIRSF017082">
    <property type="entry name" value="YflP"/>
    <property type="match status" value="1"/>
</dbReference>
<dbReference type="Gene3D" id="3.40.190.150">
    <property type="entry name" value="Bordetella uptake gene, domain 1"/>
    <property type="match status" value="1"/>
</dbReference>